<dbReference type="EMBL" id="QMDX01000001">
    <property type="protein sequence ID" value="TSD15649.1"/>
    <property type="molecule type" value="Genomic_DNA"/>
</dbReference>
<feature type="transmembrane region" description="Helical" evidence="2">
    <location>
        <begin position="319"/>
        <end position="338"/>
    </location>
</feature>
<feature type="transmembrane region" description="Helical" evidence="2">
    <location>
        <begin position="551"/>
        <end position="579"/>
    </location>
</feature>
<feature type="transmembrane region" description="Helical" evidence="2">
    <location>
        <begin position="622"/>
        <end position="644"/>
    </location>
</feature>
<protein>
    <recommendedName>
        <fullName evidence="5">Chlor_Arch_YYY domain-containing protein</fullName>
    </recommendedName>
</protein>
<name>A0A554NE20_9EURY</name>
<dbReference type="Proteomes" id="UP000319894">
    <property type="component" value="Unassembled WGS sequence"/>
</dbReference>
<keyword evidence="4" id="KW-1185">Reference proteome</keyword>
<proteinExistence type="predicted"/>
<evidence type="ECO:0000313" key="3">
    <source>
        <dbReference type="EMBL" id="TSD15649.1"/>
    </source>
</evidence>
<dbReference type="PANTHER" id="PTHR10790:SF51">
    <property type="entry name" value="TETRATRICOPEPTIDE REPEAT PROTEIN"/>
    <property type="match status" value="1"/>
</dbReference>
<dbReference type="InParanoid" id="A0A554NE20"/>
<keyword evidence="2" id="KW-0472">Membrane</keyword>
<comment type="caution">
    <text evidence="3">The sequence shown here is derived from an EMBL/GenBank/DDBJ whole genome shotgun (WGS) entry which is preliminary data.</text>
</comment>
<dbReference type="OrthoDB" id="313199at2157"/>
<dbReference type="Pfam" id="PF10060">
    <property type="entry name" value="DUF2298"/>
    <property type="match status" value="1"/>
</dbReference>
<organism evidence="3 4">
    <name type="scientific">Haloglomus irregulare</name>
    <dbReference type="NCBI Taxonomy" id="2234134"/>
    <lineage>
        <taxon>Archaea</taxon>
        <taxon>Methanobacteriati</taxon>
        <taxon>Methanobacteriota</taxon>
        <taxon>Stenosarchaea group</taxon>
        <taxon>Halobacteria</taxon>
        <taxon>Halobacteriales</taxon>
        <taxon>Natronomonadaceae</taxon>
        <taxon>Haloglomus</taxon>
    </lineage>
</organism>
<keyword evidence="2" id="KW-0812">Transmembrane</keyword>
<feature type="region of interest" description="Disordered" evidence="1">
    <location>
        <begin position="370"/>
        <end position="411"/>
    </location>
</feature>
<dbReference type="PANTHER" id="PTHR10790">
    <property type="entry name" value="TPR-DOMAIN CONTAINING PROTEIN"/>
    <property type="match status" value="1"/>
</dbReference>
<feature type="transmembrane region" description="Helical" evidence="2">
    <location>
        <begin position="35"/>
        <end position="54"/>
    </location>
</feature>
<feature type="transmembrane region" description="Helical" evidence="2">
    <location>
        <begin position="520"/>
        <end position="539"/>
    </location>
</feature>
<accession>A0A554NE20</accession>
<evidence type="ECO:0008006" key="5">
    <source>
        <dbReference type="Google" id="ProtNLM"/>
    </source>
</evidence>
<dbReference type="AlphaFoldDB" id="A0A554NE20"/>
<feature type="transmembrane region" description="Helical" evidence="2">
    <location>
        <begin position="664"/>
        <end position="682"/>
    </location>
</feature>
<sequence length="844" mass="88367">MEYLLVVVWLVTYLALGLAALPAAAALFPRFADRGAAFALPLALAVLGVVGYLVGQFAFGWPALVAGLLALVGASYLAGDVEIDRGATVEAAAVFTAGFLLLVGIRAVDPAVHPIGGEKFLDFGLLQSLLRTGSALAPLPPEDMWFAGEPVQYYYGGHLLAALLTTLTSTAARFAYNLALAGFFGALVVAAWGLAGNVAASYGAPRRLGAALGAFFTGVAANLQTAAIVGLWLLPDGLSRAVVAAAGLPGDLLNWTPAEFSYWTASRVIPGTINEFPLFAWLNGDLHAHMMSTLFMLLLAAILFAYWRTPEAELTRRRLLVFGLLPPLAGFIAVVNTWSFPTAAGLAFLALTFAPARPTTLLPDEARRRLPDLAHPDGGEPAPEAGDRRSDGGTVTGPGQSGPHETPPLGDRLREEALRSGVALGLAAAMLVVGVVWALPFWLGTASGRSIGVLPGRSSLGGLLLVHGAFVLVFGAYLGRRVGYGLRAVEQPALTALVSTLFSLAALSVPLYVIPLPANAGLPLSFVVLGVALAGATRLEPFEGLSRGVLFAPYLVVLAYAMGFAALALFGPLLAAGWVCLRTGREVGYETVLVVAGLGLTLLVEFVYVVEQAGPERFNTVFKTYAQVWVLWAPAAGVALARLVDAGRSSFDAPNAATWRTAGRGLAAGLVFLTALYGGFALPAQFGAGGAATLDGTAFVADSHPEEASAIGYIDDLEGQPTIVTAAPAGYRWTPSNGDGAAAPASLTGVPTVAGWFHEIGYRGDEPYQERVSDVRTIYTGERSEQLRLLDEYDVEYIYYGPAERNKYDRPTVGQLRGHSAVTVVHQSGGEGGVAVLRVDQSEL</sequence>
<evidence type="ECO:0000313" key="4">
    <source>
        <dbReference type="Proteomes" id="UP000319894"/>
    </source>
</evidence>
<keyword evidence="2" id="KW-1133">Transmembrane helix</keyword>
<feature type="transmembrane region" description="Helical" evidence="2">
    <location>
        <begin position="208"/>
        <end position="234"/>
    </location>
</feature>
<dbReference type="InterPro" id="IPR018746">
    <property type="entry name" value="DUF2298"/>
</dbReference>
<feature type="transmembrane region" description="Helical" evidence="2">
    <location>
        <begin position="591"/>
        <end position="610"/>
    </location>
</feature>
<reference evidence="3 4" key="1">
    <citation type="submission" date="2018-06" db="EMBL/GenBank/DDBJ databases">
        <title>Natronomonas sp. F16-60 a new haloarchaeon isolated from a solar saltern of Isla Cristina, Huelva, Spain.</title>
        <authorList>
            <person name="Duran-Viseras A."/>
            <person name="Sanchez-Porro C."/>
            <person name="Ventosa A."/>
        </authorList>
    </citation>
    <scope>NUCLEOTIDE SEQUENCE [LARGE SCALE GENOMIC DNA]</scope>
    <source>
        <strain evidence="3 4">F16-60</strain>
    </source>
</reference>
<evidence type="ECO:0000256" key="1">
    <source>
        <dbReference type="SAM" id="MobiDB-lite"/>
    </source>
</evidence>
<evidence type="ECO:0000256" key="2">
    <source>
        <dbReference type="SAM" id="Phobius"/>
    </source>
</evidence>
<feature type="transmembrane region" description="Helical" evidence="2">
    <location>
        <begin position="6"/>
        <end position="28"/>
    </location>
</feature>
<gene>
    <name evidence="3" type="ORF">DP107_00205</name>
</gene>
<feature type="transmembrane region" description="Helical" evidence="2">
    <location>
        <begin position="463"/>
        <end position="480"/>
    </location>
</feature>
<feature type="transmembrane region" description="Helical" evidence="2">
    <location>
        <begin position="60"/>
        <end position="79"/>
    </location>
</feature>
<dbReference type="RefSeq" id="WP_144260123.1">
    <property type="nucleotide sequence ID" value="NZ_QMDX01000001.1"/>
</dbReference>
<feature type="transmembrane region" description="Helical" evidence="2">
    <location>
        <begin position="91"/>
        <end position="108"/>
    </location>
</feature>
<feature type="transmembrane region" description="Helical" evidence="2">
    <location>
        <begin position="174"/>
        <end position="196"/>
    </location>
</feature>
<feature type="transmembrane region" description="Helical" evidence="2">
    <location>
        <begin position="422"/>
        <end position="443"/>
    </location>
</feature>
<feature type="transmembrane region" description="Helical" evidence="2">
    <location>
        <begin position="492"/>
        <end position="514"/>
    </location>
</feature>
<feature type="transmembrane region" description="Helical" evidence="2">
    <location>
        <begin position="286"/>
        <end position="307"/>
    </location>
</feature>
<dbReference type="NCBIfam" id="TIGR03662">
    <property type="entry name" value="Chlor_Arch_YYY"/>
    <property type="match status" value="1"/>
</dbReference>